<reference evidence="2 3" key="1">
    <citation type="submission" date="2018-06" db="EMBL/GenBank/DDBJ databases">
        <title>Genomic Encyclopedia of Type Strains, Phase IV (KMG-IV): sequencing the most valuable type-strain genomes for metagenomic binning, comparative biology and taxonomic classification.</title>
        <authorList>
            <person name="Goeker M."/>
        </authorList>
    </citation>
    <scope>NUCLEOTIDE SEQUENCE [LARGE SCALE GENOMIC DNA]</scope>
    <source>
        <strain evidence="2 3">DSM 44599</strain>
    </source>
</reference>
<evidence type="ECO:0000313" key="2">
    <source>
        <dbReference type="EMBL" id="RBO96058.1"/>
    </source>
</evidence>
<accession>A0A366E3S8</accession>
<proteinExistence type="predicted"/>
<name>A0A366E3S8_9NOCA</name>
<dbReference type="SUPFAM" id="SSF53474">
    <property type="entry name" value="alpha/beta-Hydrolases"/>
    <property type="match status" value="1"/>
</dbReference>
<dbReference type="Proteomes" id="UP000252586">
    <property type="component" value="Unassembled WGS sequence"/>
</dbReference>
<comment type="caution">
    <text evidence="2">The sequence shown here is derived from an EMBL/GenBank/DDBJ whole genome shotgun (WGS) entry which is preliminary data.</text>
</comment>
<evidence type="ECO:0000259" key="1">
    <source>
        <dbReference type="Pfam" id="PF12697"/>
    </source>
</evidence>
<dbReference type="RefSeq" id="WP_067510930.1">
    <property type="nucleotide sequence ID" value="NZ_CP107943.1"/>
</dbReference>
<dbReference type="Gene3D" id="3.40.50.1820">
    <property type="entry name" value="alpha/beta hydrolase"/>
    <property type="match status" value="1"/>
</dbReference>
<dbReference type="InterPro" id="IPR000073">
    <property type="entry name" value="AB_hydrolase_1"/>
</dbReference>
<dbReference type="OrthoDB" id="63519at2"/>
<dbReference type="Pfam" id="PF12697">
    <property type="entry name" value="Abhydrolase_6"/>
    <property type="match status" value="1"/>
</dbReference>
<protein>
    <submittedName>
        <fullName evidence="2">Pimeloyl-ACP methyl ester carboxylesterase</fullName>
    </submittedName>
</protein>
<sequence>MDLRTIDEGSGPPILIVHGGMDDGSAWTRVAARLTPRFRVLRPHRRRYRLDLTPPATLTEEADDILALAAGLDEPPLLVGHSSGAVVALEAAAAAPRSFAGLLAYEPPVTVDEPFDQSALRTARAAVDAGKPGKAVAIFERDLFGASLAAALLFRVVVTATPRLRAWVPRQIDDLRALDQLGRRLDTYATIDLPTVLLGGQRSPAHLGERIDALLAVMPNARKVVLAGQAHNANDFAPRALARIIEEFAVAVHS</sequence>
<dbReference type="InterPro" id="IPR029058">
    <property type="entry name" value="AB_hydrolase_fold"/>
</dbReference>
<dbReference type="AlphaFoldDB" id="A0A366E3S8"/>
<dbReference type="STRING" id="1210090.GCA_001613185_04219"/>
<gene>
    <name evidence="2" type="ORF">DFR74_10169</name>
</gene>
<keyword evidence="3" id="KW-1185">Reference proteome</keyword>
<organism evidence="2 3">
    <name type="scientific">Nocardia puris</name>
    <dbReference type="NCBI Taxonomy" id="208602"/>
    <lineage>
        <taxon>Bacteria</taxon>
        <taxon>Bacillati</taxon>
        <taxon>Actinomycetota</taxon>
        <taxon>Actinomycetes</taxon>
        <taxon>Mycobacteriales</taxon>
        <taxon>Nocardiaceae</taxon>
        <taxon>Nocardia</taxon>
    </lineage>
</organism>
<dbReference type="InterPro" id="IPR050266">
    <property type="entry name" value="AB_hydrolase_sf"/>
</dbReference>
<feature type="domain" description="AB hydrolase-1" evidence="1">
    <location>
        <begin position="14"/>
        <end position="243"/>
    </location>
</feature>
<dbReference type="GO" id="GO:0003824">
    <property type="term" value="F:catalytic activity"/>
    <property type="evidence" value="ECO:0007669"/>
    <property type="project" value="UniProtKB-ARBA"/>
</dbReference>
<dbReference type="PANTHER" id="PTHR43798">
    <property type="entry name" value="MONOACYLGLYCEROL LIPASE"/>
    <property type="match status" value="1"/>
</dbReference>
<dbReference type="EMBL" id="QNRE01000001">
    <property type="protein sequence ID" value="RBO96058.1"/>
    <property type="molecule type" value="Genomic_DNA"/>
</dbReference>
<evidence type="ECO:0000313" key="3">
    <source>
        <dbReference type="Proteomes" id="UP000252586"/>
    </source>
</evidence>